<dbReference type="GO" id="GO:0003677">
    <property type="term" value="F:DNA binding"/>
    <property type="evidence" value="ECO:0007669"/>
    <property type="project" value="InterPro"/>
</dbReference>
<sequence length="149" mass="15473">MSEAETLGNRLRNARKMDGKTISQLATQLGLTLSNFENGNRQSEDTGGAAAGLVRGGGDYVGGGVRSGEPAPLCADPVSAVDRTALCTATAGVSPAYPQSSRKRLPALEEPAVNLTPQTAEKPRRSCPAHEVGDAALLWYAQHGRGLMG</sequence>
<keyword evidence="3" id="KW-1185">Reference proteome</keyword>
<evidence type="ECO:0000259" key="1">
    <source>
        <dbReference type="PROSITE" id="PS50943"/>
    </source>
</evidence>
<evidence type="ECO:0000313" key="2">
    <source>
        <dbReference type="EMBL" id="MCO1336734.1"/>
    </source>
</evidence>
<accession>A0A9X2J7L7</accession>
<name>A0A9X2J7L7_9GAMM</name>
<dbReference type="CDD" id="cd00093">
    <property type="entry name" value="HTH_XRE"/>
    <property type="match status" value="1"/>
</dbReference>
<reference evidence="2" key="1">
    <citation type="journal article" date="2022" name="Arch. Microbiol.">
        <title>Microbulbifer okhotskensis sp. nov., isolated from a deep bottom sediment of the Okhotsk Sea.</title>
        <authorList>
            <person name="Romanenko L."/>
            <person name="Kurilenko V."/>
            <person name="Otstavnykh N."/>
            <person name="Velansky P."/>
            <person name="Isaeva M."/>
            <person name="Mikhailov V."/>
        </authorList>
    </citation>
    <scope>NUCLEOTIDE SEQUENCE</scope>
    <source>
        <strain evidence="2">OS29</strain>
    </source>
</reference>
<protein>
    <submittedName>
        <fullName evidence="2">Helix-turn-helix domain-containing protein</fullName>
    </submittedName>
</protein>
<dbReference type="PROSITE" id="PS50943">
    <property type="entry name" value="HTH_CROC1"/>
    <property type="match status" value="1"/>
</dbReference>
<dbReference type="InterPro" id="IPR010982">
    <property type="entry name" value="Lambda_DNA-bd_dom_sf"/>
</dbReference>
<gene>
    <name evidence="2" type="ORF">MO867_20615</name>
</gene>
<dbReference type="EMBL" id="JALBWM010000184">
    <property type="protein sequence ID" value="MCO1336734.1"/>
    <property type="molecule type" value="Genomic_DNA"/>
</dbReference>
<feature type="domain" description="HTH cro/C1-type" evidence="1">
    <location>
        <begin position="11"/>
        <end position="41"/>
    </location>
</feature>
<dbReference type="RefSeq" id="WP_252472617.1">
    <property type="nucleotide sequence ID" value="NZ_JALBWM010000184.1"/>
</dbReference>
<evidence type="ECO:0000313" key="3">
    <source>
        <dbReference type="Proteomes" id="UP001139028"/>
    </source>
</evidence>
<organism evidence="2 3">
    <name type="scientific">Microbulbifer okhotskensis</name>
    <dbReference type="NCBI Taxonomy" id="2926617"/>
    <lineage>
        <taxon>Bacteria</taxon>
        <taxon>Pseudomonadati</taxon>
        <taxon>Pseudomonadota</taxon>
        <taxon>Gammaproteobacteria</taxon>
        <taxon>Cellvibrionales</taxon>
        <taxon>Microbulbiferaceae</taxon>
        <taxon>Microbulbifer</taxon>
    </lineage>
</organism>
<proteinExistence type="predicted"/>
<comment type="caution">
    <text evidence="2">The sequence shown here is derived from an EMBL/GenBank/DDBJ whole genome shotgun (WGS) entry which is preliminary data.</text>
</comment>
<dbReference type="Proteomes" id="UP001139028">
    <property type="component" value="Unassembled WGS sequence"/>
</dbReference>
<dbReference type="InterPro" id="IPR001387">
    <property type="entry name" value="Cro/C1-type_HTH"/>
</dbReference>
<dbReference type="SUPFAM" id="SSF47413">
    <property type="entry name" value="lambda repressor-like DNA-binding domains"/>
    <property type="match status" value="1"/>
</dbReference>
<dbReference type="AlphaFoldDB" id="A0A9X2J7L7"/>